<dbReference type="Pfam" id="PF03476">
    <property type="entry name" value="MOSC_N"/>
    <property type="match status" value="1"/>
</dbReference>
<keyword evidence="4" id="KW-1185">Reference proteome</keyword>
<dbReference type="Pfam" id="PF03473">
    <property type="entry name" value="MOSC"/>
    <property type="match status" value="1"/>
</dbReference>
<feature type="domain" description="MOSC" evidence="2">
    <location>
        <begin position="167"/>
        <end position="323"/>
    </location>
</feature>
<dbReference type="GO" id="GO:0030151">
    <property type="term" value="F:molybdenum ion binding"/>
    <property type="evidence" value="ECO:0007669"/>
    <property type="project" value="InterPro"/>
</dbReference>
<reference evidence="3" key="1">
    <citation type="submission" date="2020-05" db="UniProtKB">
        <authorList>
            <consortium name="EnsemblMetazoa"/>
        </authorList>
    </citation>
    <scope>IDENTIFICATION</scope>
    <source>
        <strain evidence="3">USDA</strain>
    </source>
</reference>
<keyword evidence="1" id="KW-0472">Membrane</keyword>
<evidence type="ECO:0000313" key="3">
    <source>
        <dbReference type="EnsemblMetazoa" id="SCAU014052-PA"/>
    </source>
</evidence>
<dbReference type="SUPFAM" id="SSF50800">
    <property type="entry name" value="PK beta-barrel domain-like"/>
    <property type="match status" value="1"/>
</dbReference>
<evidence type="ECO:0000313" key="4">
    <source>
        <dbReference type="Proteomes" id="UP000095300"/>
    </source>
</evidence>
<dbReference type="GO" id="GO:0003824">
    <property type="term" value="F:catalytic activity"/>
    <property type="evidence" value="ECO:0007669"/>
    <property type="project" value="InterPro"/>
</dbReference>
<proteinExistence type="predicted"/>
<accession>A0A1I8Q5B8</accession>
<dbReference type="Proteomes" id="UP000095300">
    <property type="component" value="Unassembled WGS sequence"/>
</dbReference>
<dbReference type="PROSITE" id="PS51340">
    <property type="entry name" value="MOSC"/>
    <property type="match status" value="1"/>
</dbReference>
<dbReference type="SUPFAM" id="SSF141673">
    <property type="entry name" value="MOSC N-terminal domain-like"/>
    <property type="match status" value="1"/>
</dbReference>
<dbReference type="InterPro" id="IPR005303">
    <property type="entry name" value="MOCOS_middle"/>
</dbReference>
<name>A0A1I8Q5B8_STOCA</name>
<feature type="transmembrane region" description="Helical" evidence="1">
    <location>
        <begin position="6"/>
        <end position="25"/>
    </location>
</feature>
<evidence type="ECO:0000256" key="1">
    <source>
        <dbReference type="SAM" id="Phobius"/>
    </source>
</evidence>
<keyword evidence="1" id="KW-0812">Transmembrane</keyword>
<dbReference type="STRING" id="35570.A0A1I8Q5B8"/>
<dbReference type="EnsemblMetazoa" id="SCAU014052-RA">
    <property type="protein sequence ID" value="SCAU014052-PA"/>
    <property type="gene ID" value="SCAU014052"/>
</dbReference>
<keyword evidence="1" id="KW-1133">Transmembrane helix</keyword>
<dbReference type="KEGG" id="scac:106082433"/>
<evidence type="ECO:0000259" key="2">
    <source>
        <dbReference type="PROSITE" id="PS51340"/>
    </source>
</evidence>
<protein>
    <recommendedName>
        <fullName evidence="2">MOSC domain-containing protein</fullName>
    </recommendedName>
</protein>
<dbReference type="VEuPathDB" id="VectorBase:SCAU014052"/>
<dbReference type="GO" id="GO:0030170">
    <property type="term" value="F:pyridoxal phosphate binding"/>
    <property type="evidence" value="ECO:0007669"/>
    <property type="project" value="InterPro"/>
</dbReference>
<sequence length="327" mass="37080">MGYRLAVGFIATIGLATISVSYVVYRRRQKSRGKKLSNNPKWKQVGTVMEISMYPLQSGAPLIIPNAKCDSFGISTRGLRDRCLVLLNAQDEAAFSGTYPSMLAISTEIEDECSLVVRAPGKEPLSLNLSRIAEGKPIKEKQRNGFTMRLIECDEIHHEWFSIVILQRTRGLKLFIVLEPNIQPDIWGDDKSDFNPIMVMNNKSVSDLNQRLVLTPKVHHLQFRGNLLLECNDNVKPYDEDTWSWLKIGDTAKACVLQYRGPCLRCISPNVDIKTCKHSPHFEPLKTLKSYRLVHNSKEPTMGAYYNINREGFIKHNDPVYAIVASK</sequence>
<dbReference type="InterPro" id="IPR011037">
    <property type="entry name" value="Pyrv_Knase-like_insert_dom_sf"/>
</dbReference>
<organism evidence="3 4">
    <name type="scientific">Stomoxys calcitrans</name>
    <name type="common">Stable fly</name>
    <name type="synonym">Conops calcitrans</name>
    <dbReference type="NCBI Taxonomy" id="35570"/>
    <lineage>
        <taxon>Eukaryota</taxon>
        <taxon>Metazoa</taxon>
        <taxon>Ecdysozoa</taxon>
        <taxon>Arthropoda</taxon>
        <taxon>Hexapoda</taxon>
        <taxon>Insecta</taxon>
        <taxon>Pterygota</taxon>
        <taxon>Neoptera</taxon>
        <taxon>Endopterygota</taxon>
        <taxon>Diptera</taxon>
        <taxon>Brachycera</taxon>
        <taxon>Muscomorpha</taxon>
        <taxon>Muscoidea</taxon>
        <taxon>Muscidae</taxon>
        <taxon>Stomoxys</taxon>
    </lineage>
</organism>
<gene>
    <name evidence="3" type="primary">106082433</name>
</gene>
<dbReference type="AlphaFoldDB" id="A0A1I8Q5B8"/>
<dbReference type="InterPro" id="IPR005302">
    <property type="entry name" value="MoCF_Sase_C"/>
</dbReference>
<dbReference type="OrthoDB" id="17255at2759"/>